<accession>R9ZW31</accession>
<protein>
    <submittedName>
        <fullName evidence="1">Uncharacterized protein</fullName>
    </submittedName>
</protein>
<dbReference type="EMBL" id="KC821607">
    <property type="protein sequence ID" value="AGO47296.1"/>
    <property type="molecule type" value="Genomic_DNA"/>
</dbReference>
<proteinExistence type="predicted"/>
<name>R9ZW31_9CAUD</name>
<reference evidence="2" key="2">
    <citation type="submission" date="2013-03" db="EMBL/GenBank/DDBJ databases">
        <title>The Cellulophaga phages: a novel, diverse, and globally ubiquitous model system.</title>
        <authorList>
            <person name="Holmfeldt K."/>
            <person name="Solonenko N."/>
            <person name="Shah M."/>
            <person name="Corrier K."/>
            <person name="Riemann L."/>
            <person name="VerBerkmoes N.C."/>
            <person name="Sullivan M.B."/>
        </authorList>
    </citation>
    <scope>NUCLEOTIDE SEQUENCE [LARGE SCALE GENOMIC DNA]</scope>
</reference>
<evidence type="ECO:0000313" key="2">
    <source>
        <dbReference type="Proteomes" id="UP000014730"/>
    </source>
</evidence>
<keyword evidence="2" id="KW-1185">Reference proteome</keyword>
<dbReference type="RefSeq" id="YP_008241699.1">
    <property type="nucleotide sequence ID" value="NC_021799.1"/>
</dbReference>
<gene>
    <name evidence="1" type="ORF">Phi19:1_gp006</name>
</gene>
<reference evidence="1 2" key="1">
    <citation type="journal article" date="2013" name="Proc. Natl. Acad. Sci. U.S.A.">
        <title>Twelve previously unknown phage genera are ubiquitous in global oceans.</title>
        <authorList>
            <person name="Holmfeldt K."/>
            <person name="Solonenko N."/>
            <person name="Shah M."/>
            <person name="Corrier K."/>
            <person name="Riemann L."/>
            <person name="Verberkmoes N.C."/>
            <person name="Sullivan M.B."/>
        </authorList>
    </citation>
    <scope>NUCLEOTIDE SEQUENCE [LARGE SCALE GENOMIC DNA]</scope>
    <source>
        <strain evidence="1">Phi19:1</strain>
    </source>
</reference>
<organism evidence="1 2">
    <name type="scientific">Cellulophaga phage phi19:1</name>
    <dbReference type="NCBI Taxonomy" id="1327970"/>
    <lineage>
        <taxon>Viruses</taxon>
        <taxon>Duplodnaviria</taxon>
        <taxon>Heunggongvirae</taxon>
        <taxon>Uroviricota</taxon>
        <taxon>Caudoviricetes</taxon>
        <taxon>Assiduviridae</taxon>
        <taxon>Cellubavirus</taxon>
        <taxon>Cellubavirus phi19una</taxon>
    </lineage>
</organism>
<sequence length="51" mass="5881">MKELNEFLNESILLLEEQQCNIGLSNEKLNLLGQLYELVENSNLLTTKKSK</sequence>
<dbReference type="KEGG" id="vg:16880916"/>
<dbReference type="Proteomes" id="UP000014730">
    <property type="component" value="Segment"/>
</dbReference>
<evidence type="ECO:0000313" key="1">
    <source>
        <dbReference type="EMBL" id="AGO47296.1"/>
    </source>
</evidence>
<dbReference type="GeneID" id="16880916"/>